<dbReference type="PANTHER" id="PTHR14202">
    <property type="entry name" value="60 KDA RIBONUCLEOPROTEIN SSA/RO"/>
    <property type="match status" value="1"/>
</dbReference>
<dbReference type="InterPro" id="IPR036465">
    <property type="entry name" value="vWFA_dom_sf"/>
</dbReference>
<name>A0A9X3EUY6_9BACT</name>
<dbReference type="EMBL" id="JAPNKE010000002">
    <property type="protein sequence ID" value="MCY1010642.1"/>
    <property type="molecule type" value="Genomic_DNA"/>
</dbReference>
<evidence type="ECO:0000313" key="9">
    <source>
        <dbReference type="Proteomes" id="UP001150924"/>
    </source>
</evidence>
<protein>
    <submittedName>
        <fullName evidence="8">TROVE domain-containing protein</fullName>
    </submittedName>
</protein>
<comment type="caution">
    <text evidence="8">The sequence shown here is derived from an EMBL/GenBank/DDBJ whole genome shotgun (WGS) entry which is preliminary data.</text>
</comment>
<reference evidence="8" key="1">
    <citation type="submission" date="2022-11" db="EMBL/GenBank/DDBJ databases">
        <title>Minimal conservation of predation-associated metabolite biosynthetic gene clusters underscores biosynthetic potential of Myxococcota including descriptions for ten novel species: Archangium lansinium sp. nov., Myxococcus landrumus sp. nov., Nannocystis bai.</title>
        <authorList>
            <person name="Ahearne A."/>
            <person name="Stevens C."/>
            <person name="Phillips K."/>
        </authorList>
    </citation>
    <scope>NUCLEOTIDE SEQUENCE</scope>
    <source>
        <strain evidence="8">Na p29</strain>
    </source>
</reference>
<proteinExistence type="inferred from homology"/>
<dbReference type="SUPFAM" id="SSF140864">
    <property type="entry name" value="TROVE domain-like"/>
    <property type="match status" value="1"/>
</dbReference>
<comment type="similarity">
    <text evidence="2">Belongs to the Ro 60 kDa family.</text>
</comment>
<gene>
    <name evidence="8" type="ORF">OV079_34770</name>
</gene>
<evidence type="ECO:0000256" key="1">
    <source>
        <dbReference type="ARBA" id="ARBA00004496"/>
    </source>
</evidence>
<keyword evidence="4" id="KW-0479">Metal-binding</keyword>
<dbReference type="PANTHER" id="PTHR14202:SF0">
    <property type="entry name" value="RNA-BINDING PROTEIN RO60"/>
    <property type="match status" value="1"/>
</dbReference>
<dbReference type="Proteomes" id="UP001150924">
    <property type="component" value="Unassembled WGS sequence"/>
</dbReference>
<comment type="subcellular location">
    <subcellularLocation>
        <location evidence="1">Cytoplasm</location>
    </subcellularLocation>
</comment>
<dbReference type="GO" id="GO:0046872">
    <property type="term" value="F:metal ion binding"/>
    <property type="evidence" value="ECO:0007669"/>
    <property type="project" value="UniProtKB-KW"/>
</dbReference>
<dbReference type="PROSITE" id="PS50988">
    <property type="entry name" value="TROVE"/>
    <property type="match status" value="1"/>
</dbReference>
<dbReference type="Gene3D" id="3.40.50.410">
    <property type="entry name" value="von Willebrand factor, type A domain"/>
    <property type="match status" value="1"/>
</dbReference>
<evidence type="ECO:0000259" key="7">
    <source>
        <dbReference type="PROSITE" id="PS50988"/>
    </source>
</evidence>
<dbReference type="AlphaFoldDB" id="A0A9X3EUY6"/>
<sequence>MKIQASVWPSVRRLLKGVDKDKEPVMVNLSIFTSRKVAPAATAVNEAGGRAYALSDKHALAQYAATGCLNNTFYTSGQGQLDAVRALVAKVDAEFVAKTAVYTRKHSHMKDMPALLLAELASRNGEALEKVFGRVCDNGKMLRNFVQIVRSGATGRRSLGTRPKRLVQRWLDRRTDAQVLADSVGNDPSLTDVLRMVHPKPGNDGRRALYGYLLGRQHDADKLPACVRAFEDFKAGRTEEVPDVPFQLLTGSPLRESAWRAIAARAGWQMLRMNLNTFLRHGVFDDAALTKALAKKLAAPDEVRKARVFPYQLLMAYKQADAAVPKKIRDALHDAMEAALDNVPEVEGQIYVLLDVSGSMHSPATGFRKGATSAVRCIDVAALVAAAFLRKNRDTTVIPFHDKVVPCKIDGRDSVLTNAQLLAKLPSGGTNCAAPLQELNRRKAKGDLVIFVSDNESWIDTRSTYRRGTQVMEEWGEFKRRNSKAQLVCIDVQPGATTQAPDRKDILNVGGFSDDVFSLIAAFARGGLAGEHWVRAIEAVAL</sequence>
<accession>A0A9X3EUY6</accession>
<keyword evidence="3" id="KW-0963">Cytoplasm</keyword>
<dbReference type="GO" id="GO:1990904">
    <property type="term" value="C:ribonucleoprotein complex"/>
    <property type="evidence" value="ECO:0007669"/>
    <property type="project" value="UniProtKB-KW"/>
</dbReference>
<dbReference type="InterPro" id="IPR040322">
    <property type="entry name" value="TROVE2"/>
</dbReference>
<keyword evidence="5" id="KW-0694">RNA-binding</keyword>
<dbReference type="Pfam" id="PF25045">
    <property type="entry name" value="vWA_Ro60"/>
    <property type="match status" value="1"/>
</dbReference>
<evidence type="ECO:0000256" key="5">
    <source>
        <dbReference type="ARBA" id="ARBA00022884"/>
    </source>
</evidence>
<dbReference type="GO" id="GO:0005737">
    <property type="term" value="C:cytoplasm"/>
    <property type="evidence" value="ECO:0007669"/>
    <property type="project" value="UniProtKB-SubCell"/>
</dbReference>
<dbReference type="InterPro" id="IPR008858">
    <property type="entry name" value="TROVE_dom"/>
</dbReference>
<dbReference type="GO" id="GO:0003723">
    <property type="term" value="F:RNA binding"/>
    <property type="evidence" value="ECO:0007669"/>
    <property type="project" value="UniProtKB-KW"/>
</dbReference>
<evidence type="ECO:0000256" key="6">
    <source>
        <dbReference type="ARBA" id="ARBA00023274"/>
    </source>
</evidence>
<dbReference type="InterPro" id="IPR056800">
    <property type="entry name" value="vWA_Ro60"/>
</dbReference>
<evidence type="ECO:0000256" key="3">
    <source>
        <dbReference type="ARBA" id="ARBA00022490"/>
    </source>
</evidence>
<keyword evidence="6" id="KW-0687">Ribonucleoprotein</keyword>
<keyword evidence="9" id="KW-1185">Reference proteome</keyword>
<evidence type="ECO:0000256" key="2">
    <source>
        <dbReference type="ARBA" id="ARBA00007814"/>
    </source>
</evidence>
<evidence type="ECO:0000256" key="4">
    <source>
        <dbReference type="ARBA" id="ARBA00022723"/>
    </source>
</evidence>
<evidence type="ECO:0000313" key="8">
    <source>
        <dbReference type="EMBL" id="MCY1010642.1"/>
    </source>
</evidence>
<dbReference type="SUPFAM" id="SSF53300">
    <property type="entry name" value="vWA-like"/>
    <property type="match status" value="1"/>
</dbReference>
<dbReference type="InterPro" id="IPR037214">
    <property type="entry name" value="TROVE_dom_sf"/>
</dbReference>
<organism evidence="8 9">
    <name type="scientific">Nannocystis pusilla</name>
    <dbReference type="NCBI Taxonomy" id="889268"/>
    <lineage>
        <taxon>Bacteria</taxon>
        <taxon>Pseudomonadati</taxon>
        <taxon>Myxococcota</taxon>
        <taxon>Polyangia</taxon>
        <taxon>Nannocystales</taxon>
        <taxon>Nannocystaceae</taxon>
        <taxon>Nannocystis</taxon>
    </lineage>
</organism>
<feature type="domain" description="TROVE" evidence="7">
    <location>
        <begin position="43"/>
        <end position="348"/>
    </location>
</feature>